<keyword evidence="8" id="KW-1185">Reference proteome</keyword>
<evidence type="ECO:0000256" key="2">
    <source>
        <dbReference type="ARBA" id="ARBA00022741"/>
    </source>
</evidence>
<dbReference type="Proteomes" id="UP001208689">
    <property type="component" value="Chromosome"/>
</dbReference>
<evidence type="ECO:0000256" key="3">
    <source>
        <dbReference type="ARBA" id="ARBA00022801"/>
    </source>
</evidence>
<keyword evidence="2" id="KW-0547">Nucleotide-binding</keyword>
<comment type="similarity">
    <text evidence="1">Belongs to the DNA2/NAM7 helicase family.</text>
</comment>
<name>A0ABY6HQ11_9ARCH</name>
<evidence type="ECO:0000256" key="4">
    <source>
        <dbReference type="ARBA" id="ARBA00022806"/>
    </source>
</evidence>
<dbReference type="Gene3D" id="3.40.50.300">
    <property type="entry name" value="P-loop containing nucleotide triphosphate hydrolases"/>
    <property type="match status" value="2"/>
</dbReference>
<dbReference type="InterPro" id="IPR041677">
    <property type="entry name" value="DNA2/NAM7_AAA_11"/>
</dbReference>
<keyword evidence="3 7" id="KW-0378">Hydrolase</keyword>
<evidence type="ECO:0000313" key="8">
    <source>
        <dbReference type="Proteomes" id="UP001208689"/>
    </source>
</evidence>
<keyword evidence="5" id="KW-0067">ATP-binding</keyword>
<dbReference type="InterPro" id="IPR003593">
    <property type="entry name" value="AAA+_ATPase"/>
</dbReference>
<dbReference type="PANTHER" id="PTHR43788:SF8">
    <property type="entry name" value="DNA-BINDING PROTEIN SMUBP-2"/>
    <property type="match status" value="1"/>
</dbReference>
<dbReference type="GO" id="GO:0016787">
    <property type="term" value="F:hydrolase activity"/>
    <property type="evidence" value="ECO:0007669"/>
    <property type="project" value="UniProtKB-KW"/>
</dbReference>
<evidence type="ECO:0000259" key="6">
    <source>
        <dbReference type="SMART" id="SM00382"/>
    </source>
</evidence>
<protein>
    <submittedName>
        <fullName evidence="7">ATP-dependent RecD-like DNA helicase</fullName>
        <ecNumber evidence="7">3.6.4.12</ecNumber>
    </submittedName>
</protein>
<dbReference type="GO" id="GO:0003678">
    <property type="term" value="F:DNA helicase activity"/>
    <property type="evidence" value="ECO:0007669"/>
    <property type="project" value="UniProtKB-EC"/>
</dbReference>
<dbReference type="EC" id="3.6.4.12" evidence="7"/>
<accession>A0ABY6HQ11</accession>
<dbReference type="PANTHER" id="PTHR43788">
    <property type="entry name" value="DNA2/NAM7 HELICASE FAMILY MEMBER"/>
    <property type="match status" value="1"/>
</dbReference>
<dbReference type="InterPro" id="IPR027417">
    <property type="entry name" value="P-loop_NTPase"/>
</dbReference>
<dbReference type="InterPro" id="IPR041679">
    <property type="entry name" value="DNA2/NAM7-like_C"/>
</dbReference>
<dbReference type="EMBL" id="CP104013">
    <property type="protein sequence ID" value="UYP44659.1"/>
    <property type="molecule type" value="Genomic_DNA"/>
</dbReference>
<feature type="domain" description="AAA+ ATPase" evidence="6">
    <location>
        <begin position="992"/>
        <end position="1326"/>
    </location>
</feature>
<gene>
    <name evidence="7" type="ORF">NEF87_000944</name>
</gene>
<dbReference type="InterPro" id="IPR050534">
    <property type="entry name" value="Coronavir_polyprotein_1ab"/>
</dbReference>
<organism evidence="7 8">
    <name type="scientific">Candidatus Lokiarchaeum ossiferum</name>
    <dbReference type="NCBI Taxonomy" id="2951803"/>
    <lineage>
        <taxon>Archaea</taxon>
        <taxon>Promethearchaeati</taxon>
        <taxon>Promethearchaeota</taxon>
        <taxon>Promethearchaeia</taxon>
        <taxon>Promethearchaeales</taxon>
        <taxon>Promethearchaeaceae</taxon>
        <taxon>Candidatus Lokiarchaeum</taxon>
    </lineage>
</organism>
<dbReference type="Pfam" id="PF13087">
    <property type="entry name" value="AAA_12"/>
    <property type="match status" value="1"/>
</dbReference>
<dbReference type="SMART" id="SM00382">
    <property type="entry name" value="AAA"/>
    <property type="match status" value="1"/>
</dbReference>
<evidence type="ECO:0000256" key="1">
    <source>
        <dbReference type="ARBA" id="ARBA00007913"/>
    </source>
</evidence>
<dbReference type="Pfam" id="PF13086">
    <property type="entry name" value="AAA_11"/>
    <property type="match status" value="1"/>
</dbReference>
<sequence>MTEKVEEKKPKFGKQIFTGYVASECDRNLFLSISRKFETNWMKPVRKLKKGDRPIRSPSFLKRLGHKYEKDVYDLLYSNPISSTSFRLSKERPGNESLTKEIFEGIYDRIQDGQYTDKILAEFEYQPPATFFEDLLSLSPDFRGIPLDYGNVRPDILIIGNSLTKTQNSIMEILPNGEIKEILNKDLETRFGINIFDVKNINKDKIGKKQFIEISYYAWTLSYYLSSINMNHKFFVQIEKNGIFPQYDNLEDLKFNNLTDFYLAMIPIKWNEANRIFTNVAKKIRELWKSAPNTIENINVNIQPTCGQCSYLKDCIYTLGKTEMSEAKDWSLKLIPYTSNSIAQQLEKLGFETIGDVGKNLNKIIIGDIPEPIYPELPQLALKTASLLKNDIVIPKGGSIYNTSIPKYSPISIVFVAESDPSNERLFAFGIQSTMSIHPKAPYCLAFDKWWEIWKGAIASDEPSELIRKKIEDELYQEMSIEEIDQIKSLLTNLSNFKIYIPGDTIKKKKINHAKITFQFSYVTEGLEPDDEFKLILEAFPRIYALLTLCNYIENHVVIKGIKEGTFYGPDSAIFYWSKEQLNNIEQMMQRNLDKIIKNKKLKAYLAELVSWFAPSDSEVTHPYQHKKMFNLQSFAETSMGFPKIINYTWHEIAKDLSGTISNSLYWIPHFNYMDFTAWHEFLIKKEDDLPKALELKEILHRQIKHKLRVLNWLRMNFQFKSNKNISNNSRPIKMDSLKSIKLDRNYHQIAYVWYLFSKLEGTMDELEAEHFRTIYPEFSIGKLAAARVSNLRALETGDKKIIHRFELRNLSSNMKIKEGDQVFLIPEEKRDLKVGPWIRVWIITIERMQWNTKISGYEVEAKKKPKNLIEIYKGEVEFPQENPQWYLYPYAFDAWSTKLFNQKGEGLLQNNHFGDSWLGKRLSFFWDIRANPELFWPKSWQFSTPEVYYYDPSQLPDEITKESESEQNILYSDIYPSPDPSQSDAIDFALRNVLYAIKGPPGTGKSQTIAALIDEYILRCQKKGQKSVKILVTAFSYSAIFVLIDKIQKSRNSKQKPTLSAQLQKIFIRSGSRDPIADEKGCRHIDDLVRENGAWKWNGLSRTVTKKKKLEEVLEENYIIFANAHQLYRLRERVKDSFEFDLIVVDEASQLPTDQFMASLQYIHKETFHLQPKSMESVSQAFGTEIENFESVQKLKNINPININNLTKVVIVGDYNQLPPVQRINPPKNLEKVLDSLFSYYVRYHKIKSSQLKVNYRSHEEIVAFTSQLGIYEDLTAFSLNAKRKITGNVNQIKIPWIKTILDPEVIAGAIIHTTQFEIAISAIEASIVSQIVIQYFFMKEIRDENEERKFWQEAIGVVAPHNAQGRLIILKIFQALTDPKDTLTFLSNTELMDLLKSSIYSVEKFQGSDREFILATFGLSDKDQLRAEDEFIYDLNRFNVLTSRAKSKIIVLCSQEFLDYIPDDREIMDQAAQTRNYALDFCNHETSMKVEIEKSTGKFEMETILFRWKG</sequence>
<proteinExistence type="inferred from homology"/>
<reference evidence="7" key="1">
    <citation type="submission" date="2022-09" db="EMBL/GenBank/DDBJ databases">
        <title>Actin cytoskeleton and complex cell architecture in an #Asgard archaeon.</title>
        <authorList>
            <person name="Ponce Toledo R.I."/>
            <person name="Schleper C."/>
            <person name="Rodrigues Oliveira T."/>
            <person name="Wollweber F."/>
            <person name="Xu J."/>
            <person name="Rittmann S."/>
            <person name="Klingl A."/>
            <person name="Pilhofer M."/>
        </authorList>
    </citation>
    <scope>NUCLEOTIDE SEQUENCE</scope>
    <source>
        <strain evidence="7">B-35</strain>
    </source>
</reference>
<evidence type="ECO:0000313" key="7">
    <source>
        <dbReference type="EMBL" id="UYP44659.1"/>
    </source>
</evidence>
<keyword evidence="4" id="KW-0347">Helicase</keyword>
<evidence type="ECO:0000256" key="5">
    <source>
        <dbReference type="ARBA" id="ARBA00022840"/>
    </source>
</evidence>
<dbReference type="SUPFAM" id="SSF52540">
    <property type="entry name" value="P-loop containing nucleoside triphosphate hydrolases"/>
    <property type="match status" value="1"/>
</dbReference>